<protein>
    <submittedName>
        <fullName evidence="1">Uncharacterized protein</fullName>
    </submittedName>
</protein>
<accession>A0ABN8GEH9</accession>
<dbReference type="EMBL" id="CAKMMW010000005">
    <property type="protein sequence ID" value="CAH1203815.1"/>
    <property type="molecule type" value="Genomic_DNA"/>
</dbReference>
<evidence type="ECO:0000313" key="2">
    <source>
        <dbReference type="Proteomes" id="UP000838821"/>
    </source>
</evidence>
<dbReference type="Proteomes" id="UP000838821">
    <property type="component" value="Unassembled WGS sequence"/>
</dbReference>
<name>A0ABN8GEH9_9BACL</name>
<evidence type="ECO:0000313" key="1">
    <source>
        <dbReference type="EMBL" id="CAH1203815.1"/>
    </source>
</evidence>
<keyword evidence="2" id="KW-1185">Reference proteome</keyword>
<proteinExistence type="predicted"/>
<gene>
    <name evidence="1" type="ORF">PAECIP111891_02435</name>
</gene>
<organism evidence="1 2">
    <name type="scientific">Paenibacillus allorhizoplanae</name>
    <dbReference type="NCBI Taxonomy" id="2905648"/>
    <lineage>
        <taxon>Bacteria</taxon>
        <taxon>Bacillati</taxon>
        <taxon>Bacillota</taxon>
        <taxon>Bacilli</taxon>
        <taxon>Bacillales</taxon>
        <taxon>Paenibacillaceae</taxon>
        <taxon>Paenibacillus</taxon>
    </lineage>
</organism>
<comment type="caution">
    <text evidence="1">The sequence shown here is derived from an EMBL/GenBank/DDBJ whole genome shotgun (WGS) entry which is preliminary data.</text>
</comment>
<sequence>MADFFMLFRKLIQFINDNNRISNIDTFHQLFNNEAVRSRSE</sequence>
<reference evidence="1" key="1">
    <citation type="submission" date="2022-01" db="EMBL/GenBank/DDBJ databases">
        <authorList>
            <person name="Criscuolo A."/>
        </authorList>
    </citation>
    <scope>NUCLEOTIDE SEQUENCE</scope>
    <source>
        <strain evidence="1">CIP111891</strain>
    </source>
</reference>